<keyword evidence="3" id="KW-1185">Reference proteome</keyword>
<accession>A0A1L7CFB4</accession>
<organism evidence="2 3">
    <name type="scientific">Corynebacterium aquilae DSM 44791</name>
    <dbReference type="NCBI Taxonomy" id="1431546"/>
    <lineage>
        <taxon>Bacteria</taxon>
        <taxon>Bacillati</taxon>
        <taxon>Actinomycetota</taxon>
        <taxon>Actinomycetes</taxon>
        <taxon>Mycobacteriales</taxon>
        <taxon>Corynebacteriaceae</taxon>
        <taxon>Corynebacterium</taxon>
    </lineage>
</organism>
<dbReference type="STRING" id="1431546.CAQU_04995"/>
<dbReference type="EMBL" id="CP009245">
    <property type="protein sequence ID" value="APT84518.1"/>
    <property type="molecule type" value="Genomic_DNA"/>
</dbReference>
<reference evidence="2 3" key="1">
    <citation type="submission" date="2014-08" db="EMBL/GenBank/DDBJ databases">
        <title>Complete genome sequence of Corynebacterium aquilae S-613T(T) (=DSM 44791(T)), isolated from the choana of a healthy golden eagle.</title>
        <authorList>
            <person name="Ruckert C."/>
            <person name="Albersmeier A."/>
            <person name="Winkler A."/>
            <person name="Kalinowski J."/>
        </authorList>
    </citation>
    <scope>NUCLEOTIDE SEQUENCE [LARGE SCALE GENOMIC DNA]</scope>
    <source>
        <strain evidence="2 3">S-613</strain>
    </source>
</reference>
<keyword evidence="1" id="KW-1133">Transmembrane helix</keyword>
<dbReference type="KEGG" id="caqu:CAQU_04995"/>
<keyword evidence="1" id="KW-0472">Membrane</keyword>
<gene>
    <name evidence="2" type="ORF">CAQU_04995</name>
</gene>
<evidence type="ECO:0000313" key="3">
    <source>
        <dbReference type="Proteomes" id="UP000185478"/>
    </source>
</evidence>
<feature type="transmembrane region" description="Helical" evidence="1">
    <location>
        <begin position="101"/>
        <end position="120"/>
    </location>
</feature>
<protein>
    <submittedName>
        <fullName evidence="2">Uncharacterized protein</fullName>
    </submittedName>
</protein>
<keyword evidence="1" id="KW-0812">Transmembrane</keyword>
<feature type="transmembrane region" description="Helical" evidence="1">
    <location>
        <begin position="7"/>
        <end position="28"/>
    </location>
</feature>
<evidence type="ECO:0000256" key="1">
    <source>
        <dbReference type="SAM" id="Phobius"/>
    </source>
</evidence>
<name>A0A1L7CFB4_9CORY</name>
<feature type="transmembrane region" description="Helical" evidence="1">
    <location>
        <begin position="48"/>
        <end position="68"/>
    </location>
</feature>
<evidence type="ECO:0000313" key="2">
    <source>
        <dbReference type="EMBL" id="APT84518.1"/>
    </source>
</evidence>
<dbReference type="AlphaFoldDB" id="A0A1L7CFB4"/>
<dbReference type="Proteomes" id="UP000185478">
    <property type="component" value="Chromosome"/>
</dbReference>
<sequence>MSVVRTVVSRIAYAVLIVWCAVTGLAYIPPLGRLPDQLDVVNRMLSEWGFGGAWLLAAGLLIAGQWCYRPRQIGLALAMGLTLMLAGGYAVAWIGEDQARAWVSLKNYVMLATLILVLAVHAERVMPGAPTHQ</sequence>
<proteinExistence type="predicted"/>
<feature type="transmembrane region" description="Helical" evidence="1">
    <location>
        <begin position="75"/>
        <end position="95"/>
    </location>
</feature>